<dbReference type="CDD" id="cd06170">
    <property type="entry name" value="LuxR_C_like"/>
    <property type="match status" value="1"/>
</dbReference>
<dbReference type="SMART" id="SM00448">
    <property type="entry name" value="REC"/>
    <property type="match status" value="1"/>
</dbReference>
<dbReference type="SUPFAM" id="SSF52172">
    <property type="entry name" value="CheY-like"/>
    <property type="match status" value="1"/>
</dbReference>
<organism evidence="8 9">
    <name type="scientific">Humibacillus xanthopallidus</name>
    <dbReference type="NCBI Taxonomy" id="412689"/>
    <lineage>
        <taxon>Bacteria</taxon>
        <taxon>Bacillati</taxon>
        <taxon>Actinomycetota</taxon>
        <taxon>Actinomycetes</taxon>
        <taxon>Micrococcales</taxon>
        <taxon>Intrasporangiaceae</taxon>
        <taxon>Humibacillus</taxon>
    </lineage>
</organism>
<feature type="modified residue" description="4-aspartylphosphate" evidence="5">
    <location>
        <position position="52"/>
    </location>
</feature>
<dbReference type="Pfam" id="PF00072">
    <property type="entry name" value="Response_reg"/>
    <property type="match status" value="1"/>
</dbReference>
<dbReference type="PROSITE" id="PS50043">
    <property type="entry name" value="HTH_LUXR_2"/>
    <property type="match status" value="1"/>
</dbReference>
<dbReference type="InterPro" id="IPR039420">
    <property type="entry name" value="WalR-like"/>
</dbReference>
<evidence type="ECO:0000256" key="3">
    <source>
        <dbReference type="ARBA" id="ARBA00023125"/>
    </source>
</evidence>
<sequence>MRAVVADDTLLTREGIVALLTAGGVDVVAKAGDATTLMSQVRVHRPDVCVVDIRMPPTHTDEGLVAATAIRSEFPDTGVLVLSHYIESAYALRLIQEQPEGIGYILKDRIFSGDVLIDSLRRVAEAETVVDPTIVARLLHKRRTDDPVQALSEREHEVLALVAEGLTNQGISRRLFITDRTVEAHVRQIFTKLGLDESSDSNRRVLAVLTYLRSG</sequence>
<dbReference type="GO" id="GO:0006355">
    <property type="term" value="P:regulation of DNA-templated transcription"/>
    <property type="evidence" value="ECO:0007669"/>
    <property type="project" value="InterPro"/>
</dbReference>
<evidence type="ECO:0000256" key="1">
    <source>
        <dbReference type="ARBA" id="ARBA00022553"/>
    </source>
</evidence>
<dbReference type="Pfam" id="PF00196">
    <property type="entry name" value="GerE"/>
    <property type="match status" value="1"/>
</dbReference>
<evidence type="ECO:0000259" key="7">
    <source>
        <dbReference type="PROSITE" id="PS50110"/>
    </source>
</evidence>
<dbReference type="InterPro" id="IPR000792">
    <property type="entry name" value="Tscrpt_reg_LuxR_C"/>
</dbReference>
<evidence type="ECO:0000256" key="5">
    <source>
        <dbReference type="PROSITE-ProRule" id="PRU00169"/>
    </source>
</evidence>
<dbReference type="AlphaFoldDB" id="A0A543I3A5"/>
<dbReference type="CDD" id="cd17535">
    <property type="entry name" value="REC_NarL-like"/>
    <property type="match status" value="1"/>
</dbReference>
<evidence type="ECO:0000313" key="9">
    <source>
        <dbReference type="Proteomes" id="UP000316747"/>
    </source>
</evidence>
<keyword evidence="1 5" id="KW-0597">Phosphoprotein</keyword>
<dbReference type="PROSITE" id="PS50110">
    <property type="entry name" value="RESPONSE_REGULATORY"/>
    <property type="match status" value="1"/>
</dbReference>
<accession>A0A543I3A5</accession>
<dbReference type="GO" id="GO:0003677">
    <property type="term" value="F:DNA binding"/>
    <property type="evidence" value="ECO:0007669"/>
    <property type="project" value="UniProtKB-KW"/>
</dbReference>
<comment type="caution">
    <text evidence="8">The sequence shown here is derived from an EMBL/GenBank/DDBJ whole genome shotgun (WGS) entry which is preliminary data.</text>
</comment>
<dbReference type="InterPro" id="IPR011006">
    <property type="entry name" value="CheY-like_superfamily"/>
</dbReference>
<dbReference type="OrthoDB" id="9808843at2"/>
<evidence type="ECO:0000259" key="6">
    <source>
        <dbReference type="PROSITE" id="PS50043"/>
    </source>
</evidence>
<dbReference type="SUPFAM" id="SSF46894">
    <property type="entry name" value="C-terminal effector domain of the bipartite response regulators"/>
    <property type="match status" value="1"/>
</dbReference>
<dbReference type="InterPro" id="IPR058245">
    <property type="entry name" value="NreC/VraR/RcsB-like_REC"/>
</dbReference>
<feature type="domain" description="HTH luxR-type" evidence="6">
    <location>
        <begin position="144"/>
        <end position="215"/>
    </location>
</feature>
<keyword evidence="3" id="KW-0238">DNA-binding</keyword>
<dbReference type="Proteomes" id="UP000316747">
    <property type="component" value="Unassembled WGS sequence"/>
</dbReference>
<dbReference type="EMBL" id="VFPM01000001">
    <property type="protein sequence ID" value="TQM65068.1"/>
    <property type="molecule type" value="Genomic_DNA"/>
</dbReference>
<dbReference type="PRINTS" id="PR00038">
    <property type="entry name" value="HTHLUXR"/>
</dbReference>
<proteinExistence type="predicted"/>
<keyword evidence="2" id="KW-0805">Transcription regulation</keyword>
<keyword evidence="4" id="KW-0804">Transcription</keyword>
<dbReference type="InterPro" id="IPR001789">
    <property type="entry name" value="Sig_transdc_resp-reg_receiver"/>
</dbReference>
<dbReference type="Gene3D" id="3.40.50.2300">
    <property type="match status" value="1"/>
</dbReference>
<evidence type="ECO:0000256" key="2">
    <source>
        <dbReference type="ARBA" id="ARBA00023015"/>
    </source>
</evidence>
<gene>
    <name evidence="8" type="ORF">FBY41_1451</name>
</gene>
<name>A0A543I3A5_9MICO</name>
<dbReference type="InterPro" id="IPR016032">
    <property type="entry name" value="Sig_transdc_resp-reg_C-effctor"/>
</dbReference>
<evidence type="ECO:0000313" key="8">
    <source>
        <dbReference type="EMBL" id="TQM65068.1"/>
    </source>
</evidence>
<keyword evidence="9" id="KW-1185">Reference proteome</keyword>
<dbReference type="PANTHER" id="PTHR43214">
    <property type="entry name" value="TWO-COMPONENT RESPONSE REGULATOR"/>
    <property type="match status" value="1"/>
</dbReference>
<dbReference type="RefSeq" id="WP_141842652.1">
    <property type="nucleotide sequence ID" value="NZ_VFPM01000001.1"/>
</dbReference>
<dbReference type="PANTHER" id="PTHR43214:SF24">
    <property type="entry name" value="TRANSCRIPTIONAL REGULATORY PROTEIN NARL-RELATED"/>
    <property type="match status" value="1"/>
</dbReference>
<dbReference type="GO" id="GO:0000160">
    <property type="term" value="P:phosphorelay signal transduction system"/>
    <property type="evidence" value="ECO:0007669"/>
    <property type="project" value="InterPro"/>
</dbReference>
<evidence type="ECO:0000256" key="4">
    <source>
        <dbReference type="ARBA" id="ARBA00023163"/>
    </source>
</evidence>
<protein>
    <submittedName>
        <fullName evidence="8">LuxR family two component transcriptional regulator</fullName>
    </submittedName>
</protein>
<feature type="domain" description="Response regulatory" evidence="7">
    <location>
        <begin position="2"/>
        <end position="122"/>
    </location>
</feature>
<reference evidence="8 9" key="1">
    <citation type="submission" date="2019-06" db="EMBL/GenBank/DDBJ databases">
        <title>Genome sequencing of plant associated microbes to promote plant fitness in Sorghum bicolor and Oryza sativa.</title>
        <authorList>
            <person name="Coleman-Derr D."/>
        </authorList>
    </citation>
    <scope>NUCLEOTIDE SEQUENCE [LARGE SCALE GENOMIC DNA]</scope>
    <source>
        <strain evidence="8 9">KV-663</strain>
    </source>
</reference>
<dbReference type="SMART" id="SM00421">
    <property type="entry name" value="HTH_LUXR"/>
    <property type="match status" value="1"/>
</dbReference>